<keyword evidence="1" id="KW-0732">Signal</keyword>
<keyword evidence="3" id="KW-1185">Reference proteome</keyword>
<reference evidence="2 3" key="1">
    <citation type="submission" date="2019-07" db="EMBL/GenBank/DDBJ databases">
        <title>Finished genome of Venturia effusa.</title>
        <authorList>
            <person name="Young C.A."/>
            <person name="Cox M.P."/>
            <person name="Ganley A.R.D."/>
            <person name="David W.J."/>
        </authorList>
    </citation>
    <scope>NUCLEOTIDE SEQUENCE [LARGE SCALE GENOMIC DNA]</scope>
    <source>
        <strain evidence="3">albino</strain>
    </source>
</reference>
<evidence type="ECO:0008006" key="4">
    <source>
        <dbReference type="Google" id="ProtNLM"/>
    </source>
</evidence>
<dbReference type="EMBL" id="CP042200">
    <property type="protein sequence ID" value="QDS76848.1"/>
    <property type="molecule type" value="Genomic_DNA"/>
</dbReference>
<gene>
    <name evidence="2" type="ORF">FKW77_003259</name>
</gene>
<evidence type="ECO:0000313" key="3">
    <source>
        <dbReference type="Proteomes" id="UP000316270"/>
    </source>
</evidence>
<dbReference type="AlphaFoldDB" id="A0A517LMI2"/>
<feature type="signal peptide" evidence="1">
    <location>
        <begin position="1"/>
        <end position="20"/>
    </location>
</feature>
<feature type="chain" id="PRO_5021732297" description="CBM1 domain-containing protein" evidence="1">
    <location>
        <begin position="21"/>
        <end position="126"/>
    </location>
</feature>
<proteinExistence type="predicted"/>
<name>A0A517LMI2_9PEZI</name>
<accession>A0A517LMI2</accession>
<sequence length="126" mass="14318">MQLTYLTLVTLLNLSTLSSAYSCMDTPSECKWGIKDSTWIPNACLNGQCGPKKKGHHCCKVVTHDKKLAGEPTLEERRSIASQDNLVGSISRWWQIKTALQFRDGRRCTQRLLLLFHNRGLARWGQ</sequence>
<evidence type="ECO:0000313" key="2">
    <source>
        <dbReference type="EMBL" id="QDS76848.1"/>
    </source>
</evidence>
<evidence type="ECO:0000256" key="1">
    <source>
        <dbReference type="SAM" id="SignalP"/>
    </source>
</evidence>
<dbReference type="Proteomes" id="UP000316270">
    <property type="component" value="Chromosome 16"/>
</dbReference>
<protein>
    <recommendedName>
        <fullName evidence="4">CBM1 domain-containing protein</fullName>
    </recommendedName>
</protein>
<organism evidence="2 3">
    <name type="scientific">Venturia effusa</name>
    <dbReference type="NCBI Taxonomy" id="50376"/>
    <lineage>
        <taxon>Eukaryota</taxon>
        <taxon>Fungi</taxon>
        <taxon>Dikarya</taxon>
        <taxon>Ascomycota</taxon>
        <taxon>Pezizomycotina</taxon>
        <taxon>Dothideomycetes</taxon>
        <taxon>Pleosporomycetidae</taxon>
        <taxon>Venturiales</taxon>
        <taxon>Venturiaceae</taxon>
        <taxon>Venturia</taxon>
    </lineage>
</organism>